<gene>
    <name evidence="1" type="ORF">C2G38_167678</name>
</gene>
<proteinExistence type="predicted"/>
<sequence length="59" mass="6816">MFPKHTVPTIPTSYKTCLKIDVSRTGLSSGKIVPRTPAKTIIIFFKFLHFRYFKKKKTA</sequence>
<protein>
    <submittedName>
        <fullName evidence="1">Uncharacterized protein</fullName>
    </submittedName>
</protein>
<comment type="caution">
    <text evidence="1">The sequence shown here is derived from an EMBL/GenBank/DDBJ whole genome shotgun (WGS) entry which is preliminary data.</text>
</comment>
<dbReference type="Proteomes" id="UP000266673">
    <property type="component" value="Unassembled WGS sequence"/>
</dbReference>
<accession>A0A397W0K6</accession>
<name>A0A397W0K6_9GLOM</name>
<reference evidence="1 2" key="1">
    <citation type="submission" date="2018-06" db="EMBL/GenBank/DDBJ databases">
        <title>Comparative genomics reveals the genomic features of Rhizophagus irregularis, R. cerebriforme, R. diaphanum and Gigaspora rosea, and their symbiotic lifestyle signature.</title>
        <authorList>
            <person name="Morin E."/>
            <person name="San Clemente H."/>
            <person name="Chen E.C.H."/>
            <person name="De La Providencia I."/>
            <person name="Hainaut M."/>
            <person name="Kuo A."/>
            <person name="Kohler A."/>
            <person name="Murat C."/>
            <person name="Tang N."/>
            <person name="Roy S."/>
            <person name="Loubradou J."/>
            <person name="Henrissat B."/>
            <person name="Grigoriev I.V."/>
            <person name="Corradi N."/>
            <person name="Roux C."/>
            <person name="Martin F.M."/>
        </authorList>
    </citation>
    <scope>NUCLEOTIDE SEQUENCE [LARGE SCALE GENOMIC DNA]</scope>
    <source>
        <strain evidence="1 2">DAOM 194757</strain>
    </source>
</reference>
<keyword evidence="2" id="KW-1185">Reference proteome</keyword>
<dbReference type="EMBL" id="QKWP01000122">
    <property type="protein sequence ID" value="RIB26809.1"/>
    <property type="molecule type" value="Genomic_DNA"/>
</dbReference>
<organism evidence="1 2">
    <name type="scientific">Gigaspora rosea</name>
    <dbReference type="NCBI Taxonomy" id="44941"/>
    <lineage>
        <taxon>Eukaryota</taxon>
        <taxon>Fungi</taxon>
        <taxon>Fungi incertae sedis</taxon>
        <taxon>Mucoromycota</taxon>
        <taxon>Glomeromycotina</taxon>
        <taxon>Glomeromycetes</taxon>
        <taxon>Diversisporales</taxon>
        <taxon>Gigasporaceae</taxon>
        <taxon>Gigaspora</taxon>
    </lineage>
</organism>
<evidence type="ECO:0000313" key="2">
    <source>
        <dbReference type="Proteomes" id="UP000266673"/>
    </source>
</evidence>
<evidence type="ECO:0000313" key="1">
    <source>
        <dbReference type="EMBL" id="RIB26809.1"/>
    </source>
</evidence>
<dbReference type="AlphaFoldDB" id="A0A397W0K6"/>